<dbReference type="Proteomes" id="UP000829685">
    <property type="component" value="Unassembled WGS sequence"/>
</dbReference>
<protein>
    <submittedName>
        <fullName evidence="3">Uncharacterized protein</fullName>
    </submittedName>
</protein>
<dbReference type="EMBL" id="JAFIMR010000015">
    <property type="protein sequence ID" value="KAI1869369.1"/>
    <property type="molecule type" value="Genomic_DNA"/>
</dbReference>
<dbReference type="AlphaFoldDB" id="A0A9P9WLE6"/>
<feature type="coiled-coil region" evidence="1">
    <location>
        <begin position="472"/>
        <end position="534"/>
    </location>
</feature>
<accession>A0A9P9WLE6</accession>
<dbReference type="PANTHER" id="PTHR33488:SF2">
    <property type="entry name" value="EARLY ENDOSOME ANTIGEN 1-LIKE"/>
    <property type="match status" value="1"/>
</dbReference>
<sequence length="758" mass="81842">MSSDSRDLQTILVAQEKRDLAPNVSSQVINEMKSSLIFQISWEQLLQAAPTAISCMGACFIASSSPRAVVELTSPPGKGFQYLKYTSVQANLVECGNMGRMAFLEAENGMGVIQLTSQVINGKINEIVPTIADPVSAKKMLRPQLETLKSGANTCLNSAIAMDKNNEINLVAEGSRLDYQKSTVEEAKKAHEELGKQVGVASEAFKKASDEFPTGWDLLGQQIVGDLPGAVTTALNAAIPALLDNLNPMAKLKTGASIVGGFVNPPKGSNASAEGSFGTSNGASNTSQSATPPRPVPRQVTDPAFPEIQKISAYLSSLQVIVNGKQDGDIDWEMARTGSAGKSGPKSAIKFILTMLGDSKDRFTPLATSEEPSRTLSEILKVCLRVAAELQEEVEKSKTVMSQWPAKDSEQVNKWQSDFTDAYGKANTLLATAKTVPGTAANGVSFDPDQCNYFKSTGVIPLMPAQDPAVQAAQINAKTAQAQAVLESAKNRLATTSQMLTTAQDNYIKTTDMLLQQQNKLADIQATLAKLTASNVELAEIKRILIECIKLILNLKDQITNLVRFFRGIASIVEVCVKYHVEPFIATVKAITSDGDDPNEAYKVGDYTFTDFQRSQVYSAAVTLRSYFGVFGDIAKMWVTLSKDNVLPGLRMCDELSVTSDEKDPGIMQKKIHVLTQWSSDATTRVQQIAVEKQREIMEGMETRIVEVKETTAAIAAPPATILKAITAGTEVTKEAAQKSIEQRAKQSSLSRFAISDD</sequence>
<dbReference type="PANTHER" id="PTHR33488">
    <property type="entry name" value="ZGC:162509"/>
    <property type="match status" value="1"/>
</dbReference>
<evidence type="ECO:0000313" key="3">
    <source>
        <dbReference type="EMBL" id="KAI1869369.1"/>
    </source>
</evidence>
<organism evidence="3 4">
    <name type="scientific">Neoarthrinium moseri</name>
    <dbReference type="NCBI Taxonomy" id="1658444"/>
    <lineage>
        <taxon>Eukaryota</taxon>
        <taxon>Fungi</taxon>
        <taxon>Dikarya</taxon>
        <taxon>Ascomycota</taxon>
        <taxon>Pezizomycotina</taxon>
        <taxon>Sordariomycetes</taxon>
        <taxon>Xylariomycetidae</taxon>
        <taxon>Amphisphaeriales</taxon>
        <taxon>Apiosporaceae</taxon>
        <taxon>Neoarthrinium</taxon>
    </lineage>
</organism>
<keyword evidence="1" id="KW-0175">Coiled coil</keyword>
<evidence type="ECO:0000256" key="1">
    <source>
        <dbReference type="SAM" id="Coils"/>
    </source>
</evidence>
<feature type="compositionally biased region" description="Polar residues" evidence="2">
    <location>
        <begin position="268"/>
        <end position="291"/>
    </location>
</feature>
<keyword evidence="4" id="KW-1185">Reference proteome</keyword>
<name>A0A9P9WLE6_9PEZI</name>
<reference evidence="3" key="1">
    <citation type="submission" date="2021-03" db="EMBL/GenBank/DDBJ databases">
        <title>Revisited historic fungal species revealed as producer of novel bioactive compounds through whole genome sequencing and comparative genomics.</title>
        <authorList>
            <person name="Vignolle G.A."/>
            <person name="Hochenegger N."/>
            <person name="Mach R.L."/>
            <person name="Mach-Aigner A.R."/>
            <person name="Javad Rahimi M."/>
            <person name="Salim K.A."/>
            <person name="Chan C.M."/>
            <person name="Lim L.B.L."/>
            <person name="Cai F."/>
            <person name="Druzhinina I.S."/>
            <person name="U'Ren J.M."/>
            <person name="Derntl C."/>
        </authorList>
    </citation>
    <scope>NUCLEOTIDE SEQUENCE</scope>
    <source>
        <strain evidence="3">TUCIM 5799</strain>
    </source>
</reference>
<proteinExistence type="predicted"/>
<evidence type="ECO:0000313" key="4">
    <source>
        <dbReference type="Proteomes" id="UP000829685"/>
    </source>
</evidence>
<feature type="region of interest" description="Disordered" evidence="2">
    <location>
        <begin position="268"/>
        <end position="301"/>
    </location>
</feature>
<gene>
    <name evidence="3" type="ORF">JX265_006459</name>
</gene>
<evidence type="ECO:0000256" key="2">
    <source>
        <dbReference type="SAM" id="MobiDB-lite"/>
    </source>
</evidence>
<comment type="caution">
    <text evidence="3">The sequence shown here is derived from an EMBL/GenBank/DDBJ whole genome shotgun (WGS) entry which is preliminary data.</text>
</comment>